<evidence type="ECO:0000256" key="1">
    <source>
        <dbReference type="SAM" id="MobiDB-lite"/>
    </source>
</evidence>
<feature type="region of interest" description="Disordered" evidence="1">
    <location>
        <begin position="208"/>
        <end position="229"/>
    </location>
</feature>
<evidence type="ECO:0000313" key="3">
    <source>
        <dbReference type="Proteomes" id="UP000824120"/>
    </source>
</evidence>
<keyword evidence="3" id="KW-1185">Reference proteome</keyword>
<accession>A0A9J5WYK1</accession>
<evidence type="ECO:0000313" key="2">
    <source>
        <dbReference type="EMBL" id="KAG5580867.1"/>
    </source>
</evidence>
<reference evidence="2 3" key="1">
    <citation type="submission" date="2020-09" db="EMBL/GenBank/DDBJ databases">
        <title>De no assembly of potato wild relative species, Solanum commersonii.</title>
        <authorList>
            <person name="Cho K."/>
        </authorList>
    </citation>
    <scope>NUCLEOTIDE SEQUENCE [LARGE SCALE GENOMIC DNA]</scope>
    <source>
        <strain evidence="2">LZ3.2</strain>
        <tissue evidence="2">Leaf</tissue>
    </source>
</reference>
<proteinExistence type="predicted"/>
<comment type="caution">
    <text evidence="2">The sequence shown here is derived from an EMBL/GenBank/DDBJ whole genome shotgun (WGS) entry which is preliminary data.</text>
</comment>
<gene>
    <name evidence="2" type="ORF">H5410_051494</name>
</gene>
<protein>
    <submittedName>
        <fullName evidence="2">Uncharacterized protein</fullName>
    </submittedName>
</protein>
<feature type="compositionally biased region" description="Polar residues" evidence="1">
    <location>
        <begin position="119"/>
        <end position="133"/>
    </location>
</feature>
<dbReference type="AlphaFoldDB" id="A0A9J5WYK1"/>
<feature type="region of interest" description="Disordered" evidence="1">
    <location>
        <begin position="119"/>
        <end position="141"/>
    </location>
</feature>
<dbReference type="OrthoDB" id="1328509at2759"/>
<name>A0A9J5WYK1_SOLCO</name>
<sequence length="229" mass="25532">MKFEACESRQEETSEVTALKAEVADLRKDVDYLKSTNFTSLLEADDDVDTPETSKIPLATTEDVHRDDATVDESKTETDDEQIEIRKESIYGDLPDLKEMIVQAVIQTSLTETSMVAHSGPTTYEVTPGTDAQTAERTKKIRPDDRLTHWASRQMAMISPKALVCQALKEKIKSAIERSSRQVTKWFRDAVLDHPKLQNLKMLKAKAKGRLNRPKGGSSSGSAIPTYCA</sequence>
<organism evidence="2 3">
    <name type="scientific">Solanum commersonii</name>
    <name type="common">Commerson's wild potato</name>
    <name type="synonym">Commerson's nightshade</name>
    <dbReference type="NCBI Taxonomy" id="4109"/>
    <lineage>
        <taxon>Eukaryota</taxon>
        <taxon>Viridiplantae</taxon>
        <taxon>Streptophyta</taxon>
        <taxon>Embryophyta</taxon>
        <taxon>Tracheophyta</taxon>
        <taxon>Spermatophyta</taxon>
        <taxon>Magnoliopsida</taxon>
        <taxon>eudicotyledons</taxon>
        <taxon>Gunneridae</taxon>
        <taxon>Pentapetalae</taxon>
        <taxon>asterids</taxon>
        <taxon>lamiids</taxon>
        <taxon>Solanales</taxon>
        <taxon>Solanaceae</taxon>
        <taxon>Solanoideae</taxon>
        <taxon>Solaneae</taxon>
        <taxon>Solanum</taxon>
    </lineage>
</organism>
<dbReference type="Proteomes" id="UP000824120">
    <property type="component" value="Chromosome 10"/>
</dbReference>
<dbReference type="EMBL" id="JACXVP010000010">
    <property type="protein sequence ID" value="KAG5580867.1"/>
    <property type="molecule type" value="Genomic_DNA"/>
</dbReference>